<dbReference type="RefSeq" id="WP_181580570.1">
    <property type="nucleotide sequence ID" value="NZ_CP059399.1"/>
</dbReference>
<evidence type="ECO:0000313" key="3">
    <source>
        <dbReference type="Proteomes" id="UP000515512"/>
    </source>
</evidence>
<name>A0A7D6Z0E4_9NOCA</name>
<keyword evidence="1" id="KW-0812">Transmembrane</keyword>
<protein>
    <submittedName>
        <fullName evidence="2">Uncharacterized protein</fullName>
    </submittedName>
</protein>
<dbReference type="AlphaFoldDB" id="A0A7D6Z0E4"/>
<dbReference type="Proteomes" id="UP000515512">
    <property type="component" value="Chromosome"/>
</dbReference>
<feature type="transmembrane region" description="Helical" evidence="1">
    <location>
        <begin position="163"/>
        <end position="188"/>
    </location>
</feature>
<dbReference type="KEGG" id="nhu:H0264_29455"/>
<feature type="transmembrane region" description="Helical" evidence="1">
    <location>
        <begin position="227"/>
        <end position="252"/>
    </location>
</feature>
<reference evidence="2 3" key="1">
    <citation type="submission" date="2020-07" db="EMBL/GenBank/DDBJ databases">
        <authorList>
            <person name="Zhuang K."/>
            <person name="Ran Y."/>
        </authorList>
    </citation>
    <scope>NUCLEOTIDE SEQUENCE [LARGE SCALE GENOMIC DNA]</scope>
    <source>
        <strain evidence="2 3">WCH-YHL-001</strain>
    </source>
</reference>
<accession>A0A7D6Z0E4</accession>
<evidence type="ECO:0000256" key="1">
    <source>
        <dbReference type="SAM" id="Phobius"/>
    </source>
</evidence>
<feature type="transmembrane region" description="Helical" evidence="1">
    <location>
        <begin position="200"/>
        <end position="221"/>
    </location>
</feature>
<organism evidence="2 3">
    <name type="scientific">Nocardia huaxiensis</name>
    <dbReference type="NCBI Taxonomy" id="2755382"/>
    <lineage>
        <taxon>Bacteria</taxon>
        <taxon>Bacillati</taxon>
        <taxon>Actinomycetota</taxon>
        <taxon>Actinomycetes</taxon>
        <taxon>Mycobacteriales</taxon>
        <taxon>Nocardiaceae</taxon>
        <taxon>Nocardia</taxon>
    </lineage>
</organism>
<proteinExistence type="predicted"/>
<dbReference type="EMBL" id="CP059399">
    <property type="protein sequence ID" value="QLY29366.1"/>
    <property type="molecule type" value="Genomic_DNA"/>
</dbReference>
<keyword evidence="1" id="KW-1133">Transmembrane helix</keyword>
<evidence type="ECO:0000313" key="2">
    <source>
        <dbReference type="EMBL" id="QLY29366.1"/>
    </source>
</evidence>
<keyword evidence="3" id="KW-1185">Reference proteome</keyword>
<feature type="transmembrane region" description="Helical" evidence="1">
    <location>
        <begin position="264"/>
        <end position="288"/>
    </location>
</feature>
<gene>
    <name evidence="2" type="ORF">H0264_29455</name>
</gene>
<sequence>MPGKVALSSPLFELLRLASIAGAPHQLKYSQIAFAEDSLNLLEINSLSDEVKYPVSSARKLAVAAVGAVSVATAVVCAGTANAAPATGIPQVDAFVSANPQIDEFLSSIQLPALPEVPAVPAMPAPAPVVDAPVPHIAPQPLIDLLGQTGMGPVRAANTADGVIYGAGIGAAVGAVGGIVFGTIPLLAVGAGIGAGAGAAAGFIGGPLIGSAIGAAIGTAAPGVGNAAGYSLGAGWGLIVGLPVGIVAGALIGGLAGTIVSVPVVLGAAAAGAAIGAGIGGAVGYATAPAV</sequence>
<keyword evidence="1" id="KW-0472">Membrane</keyword>